<dbReference type="SMART" id="SM01386">
    <property type="entry name" value="Ribosomal_S13_N"/>
    <property type="match status" value="1"/>
</dbReference>
<accession>A0A7C5DAL4</accession>
<feature type="compositionally biased region" description="Basic residues" evidence="4">
    <location>
        <begin position="1"/>
        <end position="18"/>
    </location>
</feature>
<dbReference type="InterPro" id="IPR009068">
    <property type="entry name" value="uS15_NS1_RNA-bd_sf"/>
</dbReference>
<name>A0A7C5DAL4_UNCW3</name>
<gene>
    <name evidence="6" type="primary">rps15p</name>
    <name evidence="6" type="ORF">ENL19_00990</name>
</gene>
<dbReference type="GO" id="GO:0003735">
    <property type="term" value="F:structural constituent of ribosome"/>
    <property type="evidence" value="ECO:0007669"/>
    <property type="project" value="InterPro"/>
</dbReference>
<protein>
    <submittedName>
        <fullName evidence="6">30S ribosomal protein S15</fullName>
    </submittedName>
</protein>
<dbReference type="InterPro" id="IPR012606">
    <property type="entry name" value="Ribosomal_uS15_N"/>
</dbReference>
<organism evidence="6">
    <name type="scientific">candidate division WOR-3 bacterium</name>
    <dbReference type="NCBI Taxonomy" id="2052148"/>
    <lineage>
        <taxon>Bacteria</taxon>
        <taxon>Bacteria division WOR-3</taxon>
    </lineage>
</organism>
<reference evidence="6" key="1">
    <citation type="journal article" date="2020" name="mSystems">
        <title>Genome- and Community-Level Interaction Insights into Carbon Utilization and Element Cycling Functions of Hydrothermarchaeota in Hydrothermal Sediment.</title>
        <authorList>
            <person name="Zhou Z."/>
            <person name="Liu Y."/>
            <person name="Xu W."/>
            <person name="Pan J."/>
            <person name="Luo Z.H."/>
            <person name="Li M."/>
        </authorList>
    </citation>
    <scope>NUCLEOTIDE SEQUENCE [LARGE SCALE GENOMIC DNA]</scope>
    <source>
        <strain evidence="6">HyVt-74</strain>
    </source>
</reference>
<dbReference type="Proteomes" id="UP000886110">
    <property type="component" value="Unassembled WGS sequence"/>
</dbReference>
<dbReference type="PANTHER" id="PTHR11885:SF6">
    <property type="entry name" value="SMALL RIBOSOMAL SUBUNIT PROTEIN US15"/>
    <property type="match status" value="1"/>
</dbReference>
<keyword evidence="2 6" id="KW-0689">Ribosomal protein</keyword>
<dbReference type="AlphaFoldDB" id="A0A7C5DAL4"/>
<evidence type="ECO:0000256" key="1">
    <source>
        <dbReference type="ARBA" id="ARBA00008434"/>
    </source>
</evidence>
<evidence type="ECO:0000256" key="3">
    <source>
        <dbReference type="ARBA" id="ARBA00023274"/>
    </source>
</evidence>
<evidence type="ECO:0000259" key="5">
    <source>
        <dbReference type="SMART" id="SM01386"/>
    </source>
</evidence>
<comment type="similarity">
    <text evidence="1">Belongs to the universal ribosomal protein uS15 family.</text>
</comment>
<evidence type="ECO:0000256" key="2">
    <source>
        <dbReference type="ARBA" id="ARBA00022980"/>
    </source>
</evidence>
<dbReference type="EMBL" id="DRTB01000064">
    <property type="protein sequence ID" value="HHE04618.1"/>
    <property type="molecule type" value="Genomic_DNA"/>
</dbReference>
<dbReference type="Gene3D" id="4.10.860.130">
    <property type="match status" value="1"/>
</dbReference>
<dbReference type="Pfam" id="PF08069">
    <property type="entry name" value="Ribosomal_S13_N"/>
    <property type="match status" value="1"/>
</dbReference>
<evidence type="ECO:0000313" key="6">
    <source>
        <dbReference type="EMBL" id="HHE04618.1"/>
    </source>
</evidence>
<feature type="non-terminal residue" evidence="6">
    <location>
        <position position="117"/>
    </location>
</feature>
<feature type="region of interest" description="Disordered" evidence="4">
    <location>
        <begin position="1"/>
        <end position="20"/>
    </location>
</feature>
<dbReference type="GO" id="GO:0022627">
    <property type="term" value="C:cytosolic small ribosomal subunit"/>
    <property type="evidence" value="ECO:0007669"/>
    <property type="project" value="TreeGrafter"/>
</dbReference>
<dbReference type="PANTHER" id="PTHR11885">
    <property type="entry name" value="RIBOSOMAL PROTEIN S15P/S13E"/>
    <property type="match status" value="1"/>
</dbReference>
<sequence>MARMHSRKKGKSGSKKPLKTSYSWMNYKPKEVELLVVKLAKEGNAASQIGIKLRDVYGIPDVKTATKKSITKILKEKKLAPNLPENLTSLLEQVISIKKHLENNKKDLHAKRNLTLT</sequence>
<dbReference type="GO" id="GO:0070181">
    <property type="term" value="F:small ribosomal subunit rRNA binding"/>
    <property type="evidence" value="ECO:0007669"/>
    <property type="project" value="TreeGrafter"/>
</dbReference>
<comment type="caution">
    <text evidence="6">The sequence shown here is derived from an EMBL/GenBank/DDBJ whole genome shotgun (WGS) entry which is preliminary data.</text>
</comment>
<keyword evidence="3" id="KW-0687">Ribonucleoprotein</keyword>
<feature type="domain" description="Small ribosomal subunit protein uS15 N-terminal" evidence="5">
    <location>
        <begin position="1"/>
        <end position="59"/>
    </location>
</feature>
<proteinExistence type="inferred from homology"/>
<dbReference type="SUPFAM" id="SSF47060">
    <property type="entry name" value="S15/NS1 RNA-binding domain"/>
    <property type="match status" value="1"/>
</dbReference>
<dbReference type="Gene3D" id="1.10.287.10">
    <property type="entry name" value="S15/NS1, RNA-binding"/>
    <property type="match status" value="1"/>
</dbReference>
<dbReference type="GO" id="GO:0006412">
    <property type="term" value="P:translation"/>
    <property type="evidence" value="ECO:0007669"/>
    <property type="project" value="InterPro"/>
</dbReference>
<dbReference type="InterPro" id="IPR023029">
    <property type="entry name" value="Ribosomal_uS15_arc_euk"/>
</dbReference>
<evidence type="ECO:0000256" key="4">
    <source>
        <dbReference type="SAM" id="MobiDB-lite"/>
    </source>
</evidence>